<name>A0ABN7RNN2_OIKDI</name>
<dbReference type="InterPro" id="IPR036444">
    <property type="entry name" value="PLipase_A2_dom_sf"/>
</dbReference>
<dbReference type="Gene3D" id="1.20.90.10">
    <property type="entry name" value="Phospholipase A2 domain"/>
    <property type="match status" value="1"/>
</dbReference>
<organism evidence="1 2">
    <name type="scientific">Oikopleura dioica</name>
    <name type="common">Tunicate</name>
    <dbReference type="NCBI Taxonomy" id="34765"/>
    <lineage>
        <taxon>Eukaryota</taxon>
        <taxon>Metazoa</taxon>
        <taxon>Chordata</taxon>
        <taxon>Tunicata</taxon>
        <taxon>Appendicularia</taxon>
        <taxon>Copelata</taxon>
        <taxon>Oikopleuridae</taxon>
        <taxon>Oikopleura</taxon>
    </lineage>
</organism>
<keyword evidence="2" id="KW-1185">Reference proteome</keyword>
<evidence type="ECO:0000313" key="2">
    <source>
        <dbReference type="Proteomes" id="UP001158576"/>
    </source>
</evidence>
<sequence>MKLIATIFTSTFASTGFAKNYNGAIKRNLSGAWLDENFGKGQRYFPDTISSTKFEQIAKMVAFLEGKEPTEEYLQQIEDDQTSYGCYCWNKGVENVQELGGGQHMDKIDSVCSKLYRCYKCIDVDYNLDYKNNKGALAELGYTAIFIGDQVNERSINCEFNGKTSSENLCRCDVDFAESIAQLRSECNAGNQESCPDLKYYTPYSKFDGNFDYDASCRLRANQGQERDQCCGIYPNRRSYDKEVQECCQTDLFEVFKYKLVPKDTCQGKVVVSVQGNPNEYIPAQSENEILEILRVFTLRQLIQIKANVIVVELGKLARAPSTQKVYKRIVN</sequence>
<gene>
    <name evidence="1" type="ORF">OKIOD_LOCUS761</name>
</gene>
<dbReference type="EMBL" id="OU015568">
    <property type="protein sequence ID" value="CAG5079232.1"/>
    <property type="molecule type" value="Genomic_DNA"/>
</dbReference>
<dbReference type="Proteomes" id="UP001158576">
    <property type="component" value="Chromosome PAR"/>
</dbReference>
<accession>A0ABN7RNN2</accession>
<evidence type="ECO:0000313" key="1">
    <source>
        <dbReference type="EMBL" id="CAG5079232.1"/>
    </source>
</evidence>
<protein>
    <submittedName>
        <fullName evidence="1">Oidioi.mRNA.OKI2018_I69.PAR.g9203.t1.cds</fullName>
    </submittedName>
</protein>
<proteinExistence type="predicted"/>
<dbReference type="SUPFAM" id="SSF48619">
    <property type="entry name" value="Phospholipase A2, PLA2"/>
    <property type="match status" value="1"/>
</dbReference>
<reference evidence="1 2" key="1">
    <citation type="submission" date="2021-04" db="EMBL/GenBank/DDBJ databases">
        <authorList>
            <person name="Bliznina A."/>
        </authorList>
    </citation>
    <scope>NUCLEOTIDE SEQUENCE [LARGE SCALE GENOMIC DNA]</scope>
</reference>